<feature type="transmembrane region" description="Helical" evidence="1">
    <location>
        <begin position="38"/>
        <end position="61"/>
    </location>
</feature>
<dbReference type="OrthoDB" id="2140105at2759"/>
<comment type="caution">
    <text evidence="3">The sequence shown here is derived from an EMBL/GenBank/DDBJ whole genome shotgun (WGS) entry which is preliminary data.</text>
</comment>
<dbReference type="EMBL" id="MCFA01000016">
    <property type="protein sequence ID" value="ORY16780.1"/>
    <property type="molecule type" value="Genomic_DNA"/>
</dbReference>
<feature type="transmembrane region" description="Helical" evidence="1">
    <location>
        <begin position="399"/>
        <end position="418"/>
    </location>
</feature>
<dbReference type="InterPro" id="IPR053001">
    <property type="entry name" value="MNNG_permease-like"/>
</dbReference>
<keyword evidence="1" id="KW-1133">Transmembrane helix</keyword>
<feature type="transmembrane region" description="Helical" evidence="1">
    <location>
        <begin position="336"/>
        <end position="355"/>
    </location>
</feature>
<feature type="transmembrane region" description="Helical" evidence="1">
    <location>
        <begin position="236"/>
        <end position="260"/>
    </location>
</feature>
<sequence>MVDFAILSLRKLRQKSTLTNNNRASFTNDEWKGIRIKFIGQTTAGGIAFMLWFLACCSYVYGTLYRSPVRHENFHVLAVDYDRGVVGEAMQAAYEQLRGPSFLSLDFHNQEDFPTEQDMYQSVWRGDYWGAILATEGASDRLEAAIQGGDVAAMYNPTGALRYIWNQQYYTTFANSVVQAGLEQLVAATRVAYTKINGTQAYPFVARNDQAAIQAYLNPINAKATNIKQDPFGSVILFNTISMAMPILQQFFFLLVLNGVSRQHQLYTKMTIISSLNVRRAAGLLFTLGASLCQTGYFWAFKESWDVNGNQFVLTWMAFWLLMHIHYLILDSISTIAPMAVMPFVVLLWVFLNIASSLSPMELQAGFYNWGVALPSYNTYSVLVTIWTGGAHNRLYRALPILFSWWIVANIVTVVTHFRACHLAYKFEREEHVDVTQNLKEDEEVATTSPRQDNDNQISRQTTANVAGLNLMRQRTVEELTMENRQVYGPSIPPLA</sequence>
<gene>
    <name evidence="3" type="ORF">BCR34DRAFT_556632</name>
</gene>
<dbReference type="GO" id="GO:0016020">
    <property type="term" value="C:membrane"/>
    <property type="evidence" value="ECO:0007669"/>
    <property type="project" value="TreeGrafter"/>
</dbReference>
<evidence type="ECO:0000313" key="3">
    <source>
        <dbReference type="EMBL" id="ORY16780.1"/>
    </source>
</evidence>
<feature type="transmembrane region" description="Helical" evidence="1">
    <location>
        <begin position="281"/>
        <end position="300"/>
    </location>
</feature>
<dbReference type="AlphaFoldDB" id="A0A1Y2A2Z4"/>
<feature type="transmembrane region" description="Helical" evidence="1">
    <location>
        <begin position="367"/>
        <end position="387"/>
    </location>
</feature>
<proteinExistence type="predicted"/>
<protein>
    <recommendedName>
        <fullName evidence="2">DUF3533 domain-containing protein</fullName>
    </recommendedName>
</protein>
<dbReference type="InterPro" id="IPR022703">
    <property type="entry name" value="DUF3533"/>
</dbReference>
<dbReference type="PANTHER" id="PTHR34814">
    <property type="entry name" value="NITROSOGUANIDINE RESISTANCE PROTEIN SNG1"/>
    <property type="match status" value="1"/>
</dbReference>
<feature type="transmembrane region" description="Helical" evidence="1">
    <location>
        <begin position="312"/>
        <end position="329"/>
    </location>
</feature>
<name>A0A1Y2A2Z4_9PLEO</name>
<feature type="domain" description="DUF3533" evidence="2">
    <location>
        <begin position="48"/>
        <end position="410"/>
    </location>
</feature>
<dbReference type="Pfam" id="PF12051">
    <property type="entry name" value="DUF3533"/>
    <property type="match status" value="1"/>
</dbReference>
<dbReference type="STRING" id="1231657.A0A1Y2A2Z4"/>
<evidence type="ECO:0000313" key="4">
    <source>
        <dbReference type="Proteomes" id="UP000193144"/>
    </source>
</evidence>
<organism evidence="3 4">
    <name type="scientific">Clohesyomyces aquaticus</name>
    <dbReference type="NCBI Taxonomy" id="1231657"/>
    <lineage>
        <taxon>Eukaryota</taxon>
        <taxon>Fungi</taxon>
        <taxon>Dikarya</taxon>
        <taxon>Ascomycota</taxon>
        <taxon>Pezizomycotina</taxon>
        <taxon>Dothideomycetes</taxon>
        <taxon>Pleosporomycetidae</taxon>
        <taxon>Pleosporales</taxon>
        <taxon>Lindgomycetaceae</taxon>
        <taxon>Clohesyomyces</taxon>
    </lineage>
</organism>
<dbReference type="Proteomes" id="UP000193144">
    <property type="component" value="Unassembled WGS sequence"/>
</dbReference>
<reference evidence="3 4" key="1">
    <citation type="submission" date="2016-07" db="EMBL/GenBank/DDBJ databases">
        <title>Pervasive Adenine N6-methylation of Active Genes in Fungi.</title>
        <authorList>
            <consortium name="DOE Joint Genome Institute"/>
            <person name="Mondo S.J."/>
            <person name="Dannebaum R.O."/>
            <person name="Kuo R.C."/>
            <person name="Labutti K."/>
            <person name="Haridas S."/>
            <person name="Kuo A."/>
            <person name="Salamov A."/>
            <person name="Ahrendt S.R."/>
            <person name="Lipzen A."/>
            <person name="Sullivan W."/>
            <person name="Andreopoulos W.B."/>
            <person name="Clum A."/>
            <person name="Lindquist E."/>
            <person name="Daum C."/>
            <person name="Ramamoorthy G.K."/>
            <person name="Gryganskyi A."/>
            <person name="Culley D."/>
            <person name="Magnuson J.K."/>
            <person name="James T.Y."/>
            <person name="O'Malley M.A."/>
            <person name="Stajich J.E."/>
            <person name="Spatafora J.W."/>
            <person name="Visel A."/>
            <person name="Grigoriev I.V."/>
        </authorList>
    </citation>
    <scope>NUCLEOTIDE SEQUENCE [LARGE SCALE GENOMIC DNA]</scope>
    <source>
        <strain evidence="3 4">CBS 115471</strain>
    </source>
</reference>
<accession>A0A1Y2A2Z4</accession>
<evidence type="ECO:0000259" key="2">
    <source>
        <dbReference type="Pfam" id="PF12051"/>
    </source>
</evidence>
<keyword evidence="1" id="KW-0812">Transmembrane</keyword>
<keyword evidence="1" id="KW-0472">Membrane</keyword>
<dbReference type="PANTHER" id="PTHR34814:SF2">
    <property type="entry name" value="DUF3533 DOMAIN-CONTAINING PROTEIN"/>
    <property type="match status" value="1"/>
</dbReference>
<keyword evidence="4" id="KW-1185">Reference proteome</keyword>
<evidence type="ECO:0000256" key="1">
    <source>
        <dbReference type="SAM" id="Phobius"/>
    </source>
</evidence>